<protein>
    <submittedName>
        <fullName evidence="1">Uncharacterized protein</fullName>
    </submittedName>
</protein>
<accession>A0A0A9FAG4</accession>
<name>A0A0A9FAG4_ARUDO</name>
<dbReference type="EMBL" id="GBRH01189702">
    <property type="protein sequence ID" value="JAE08194.1"/>
    <property type="molecule type" value="Transcribed_RNA"/>
</dbReference>
<evidence type="ECO:0000313" key="1">
    <source>
        <dbReference type="EMBL" id="JAE08194.1"/>
    </source>
</evidence>
<dbReference type="AlphaFoldDB" id="A0A0A9FAG4"/>
<sequence>MRQARSISKICKMTQRELIQMGCYFKLKALLT</sequence>
<reference evidence="1" key="1">
    <citation type="submission" date="2014-09" db="EMBL/GenBank/DDBJ databases">
        <authorList>
            <person name="Magalhaes I.L.F."/>
            <person name="Oliveira U."/>
            <person name="Santos F.R."/>
            <person name="Vidigal T.H.D.A."/>
            <person name="Brescovit A.D."/>
            <person name="Santos A.J."/>
        </authorList>
    </citation>
    <scope>NUCLEOTIDE SEQUENCE</scope>
    <source>
        <tissue evidence="1">Shoot tissue taken approximately 20 cm above the soil surface</tissue>
    </source>
</reference>
<organism evidence="1">
    <name type="scientific">Arundo donax</name>
    <name type="common">Giant reed</name>
    <name type="synonym">Donax arundinaceus</name>
    <dbReference type="NCBI Taxonomy" id="35708"/>
    <lineage>
        <taxon>Eukaryota</taxon>
        <taxon>Viridiplantae</taxon>
        <taxon>Streptophyta</taxon>
        <taxon>Embryophyta</taxon>
        <taxon>Tracheophyta</taxon>
        <taxon>Spermatophyta</taxon>
        <taxon>Magnoliopsida</taxon>
        <taxon>Liliopsida</taxon>
        <taxon>Poales</taxon>
        <taxon>Poaceae</taxon>
        <taxon>PACMAD clade</taxon>
        <taxon>Arundinoideae</taxon>
        <taxon>Arundineae</taxon>
        <taxon>Arundo</taxon>
    </lineage>
</organism>
<proteinExistence type="predicted"/>
<reference evidence="1" key="2">
    <citation type="journal article" date="2015" name="Data Brief">
        <title>Shoot transcriptome of the giant reed, Arundo donax.</title>
        <authorList>
            <person name="Barrero R.A."/>
            <person name="Guerrero F.D."/>
            <person name="Moolhuijzen P."/>
            <person name="Goolsby J.A."/>
            <person name="Tidwell J."/>
            <person name="Bellgard S.E."/>
            <person name="Bellgard M.I."/>
        </authorList>
    </citation>
    <scope>NUCLEOTIDE SEQUENCE</scope>
    <source>
        <tissue evidence="1">Shoot tissue taken approximately 20 cm above the soil surface</tissue>
    </source>
</reference>